<name>A0A811UJZ5_CERCA</name>
<proteinExistence type="predicted"/>
<dbReference type="SMART" id="SM00697">
    <property type="entry name" value="DM8"/>
    <property type="match status" value="1"/>
</dbReference>
<sequence>MSFALMRKANGYKPFLYNFTVDACKYMKKRNNPVINYFHSFFEKYSTINRTCPYGPQDELVDKLPISYVNHIATKVLPLPNGEYAFKTDWYFYNVKVALPLLRKANGYKPFLYNFTIDACRNLKKRSNPVVRSFHSWFEKYSTIIEPKDSNNKTVITSKDIAILKTEASNSNELQISQLSTPETNEQHHFGISTKRGVFRVRAHSKPPVNRWSTLALLELRTESAHNFPKRLRSDEGEICPKEHIRQSSKAGRYVPPSMRQATDGDATDECFYTIYIFLPPLTHTYTPKCIESATAFDEGRCLQKWQTMLKAS</sequence>
<gene>
    <name evidence="1" type="ORF">CCAP1982_LOCUS6846</name>
</gene>
<dbReference type="EMBL" id="CAJHJT010000012">
    <property type="protein sequence ID" value="CAD6998236.1"/>
    <property type="molecule type" value="Genomic_DNA"/>
</dbReference>
<comment type="caution">
    <text evidence="1">The sequence shown here is derived from an EMBL/GenBank/DDBJ whole genome shotgun (WGS) entry which is preliminary data.</text>
</comment>
<dbReference type="Proteomes" id="UP000606786">
    <property type="component" value="Unassembled WGS sequence"/>
</dbReference>
<dbReference type="Pfam" id="PF06477">
    <property type="entry name" value="DUF1091"/>
    <property type="match status" value="2"/>
</dbReference>
<protein>
    <submittedName>
        <fullName evidence="1">(Mediterranean fruit fly) hypothetical protein</fullName>
    </submittedName>
</protein>
<reference evidence="1" key="1">
    <citation type="submission" date="2020-11" db="EMBL/GenBank/DDBJ databases">
        <authorList>
            <person name="Whitehead M."/>
        </authorList>
    </citation>
    <scope>NUCLEOTIDE SEQUENCE</scope>
    <source>
        <strain evidence="1">EGII</strain>
    </source>
</reference>
<dbReference type="AlphaFoldDB" id="A0A811UJZ5"/>
<keyword evidence="2" id="KW-1185">Reference proteome</keyword>
<dbReference type="PANTHER" id="PTHR20898:SF0">
    <property type="entry name" value="DAEDALUS ON 3-RELATED"/>
    <property type="match status" value="1"/>
</dbReference>
<dbReference type="OrthoDB" id="7834078at2759"/>
<dbReference type="PANTHER" id="PTHR20898">
    <property type="entry name" value="DAEDALUS ON 3-RELATED-RELATED"/>
    <property type="match status" value="1"/>
</dbReference>
<dbReference type="InterPro" id="IPR010512">
    <property type="entry name" value="DUF1091"/>
</dbReference>
<evidence type="ECO:0000313" key="2">
    <source>
        <dbReference type="Proteomes" id="UP000606786"/>
    </source>
</evidence>
<evidence type="ECO:0000313" key="1">
    <source>
        <dbReference type="EMBL" id="CAD6998236.1"/>
    </source>
</evidence>
<organism evidence="1 2">
    <name type="scientific">Ceratitis capitata</name>
    <name type="common">Mediterranean fruit fly</name>
    <name type="synonym">Tephritis capitata</name>
    <dbReference type="NCBI Taxonomy" id="7213"/>
    <lineage>
        <taxon>Eukaryota</taxon>
        <taxon>Metazoa</taxon>
        <taxon>Ecdysozoa</taxon>
        <taxon>Arthropoda</taxon>
        <taxon>Hexapoda</taxon>
        <taxon>Insecta</taxon>
        <taxon>Pterygota</taxon>
        <taxon>Neoptera</taxon>
        <taxon>Endopterygota</taxon>
        <taxon>Diptera</taxon>
        <taxon>Brachycera</taxon>
        <taxon>Muscomorpha</taxon>
        <taxon>Tephritoidea</taxon>
        <taxon>Tephritidae</taxon>
        <taxon>Ceratitis</taxon>
        <taxon>Ceratitis</taxon>
    </lineage>
</organism>
<accession>A0A811UJZ5</accession>